<organism evidence="2 3">
    <name type="scientific">Micrococcus lylae</name>
    <dbReference type="NCBI Taxonomy" id="1273"/>
    <lineage>
        <taxon>Bacteria</taxon>
        <taxon>Bacillati</taxon>
        <taxon>Actinomycetota</taxon>
        <taxon>Actinomycetes</taxon>
        <taxon>Micrococcales</taxon>
        <taxon>Micrococcaceae</taxon>
        <taxon>Micrococcus</taxon>
    </lineage>
</organism>
<gene>
    <name evidence="2" type="ORF">FM125_02035</name>
</gene>
<dbReference type="Pfam" id="PF25967">
    <property type="entry name" value="RND-MFP_C"/>
    <property type="match status" value="1"/>
</dbReference>
<proteinExistence type="predicted"/>
<dbReference type="AlphaFoldDB" id="A0A1R4IFJ2"/>
<dbReference type="InterPro" id="IPR036366">
    <property type="entry name" value="PGBDSf"/>
</dbReference>
<sequence>MNRTKILRWAAGILVLALVGIAAFWAGRTTLAPADSTVQRPSSDSTVTVEEHELGREITVGTAVKREQTPAATNLLDGVVTQASTSGEFAAGDVLYAVAQRPVVLVTGTMPMWRPLTEGAAGDDVTAFQEMLAADQRGLKVSGTWDAATAQAWKAWLADRGYPEADTVELGQLVMVEESPISLAIDTQSGSVGTQLTGGETVVSMPSSDPAFVIEASSPEQAALIPAGTLVTVPYGEHTWKAIAGEASQADDGPVEIPLTSPDGGVVCADRCADLPAEKSTSLLSQVSVVPPQSGPVVPVSALRAQPDGRTVVTVVEDGVDEEREVTVKTSADGLAVVEGVETGERVRVLNEAP</sequence>
<reference evidence="2 3" key="1">
    <citation type="submission" date="2017-02" db="EMBL/GenBank/DDBJ databases">
        <authorList>
            <person name="Peterson S.W."/>
        </authorList>
    </citation>
    <scope>NUCLEOTIDE SEQUENCE [LARGE SCALE GENOMIC DNA]</scope>
    <source>
        <strain evidence="2 3">2B3F</strain>
    </source>
</reference>
<dbReference type="EMBL" id="FUKP01000014">
    <property type="protein sequence ID" value="SJN18595.1"/>
    <property type="molecule type" value="Genomic_DNA"/>
</dbReference>
<evidence type="ECO:0000313" key="3">
    <source>
        <dbReference type="Proteomes" id="UP000196230"/>
    </source>
</evidence>
<protein>
    <submittedName>
        <fullName evidence="2">Putative peptidoglycan binding domain 1</fullName>
    </submittedName>
</protein>
<dbReference type="Gene3D" id="1.10.101.10">
    <property type="entry name" value="PGBD-like superfamily/PGBD"/>
    <property type="match status" value="1"/>
</dbReference>
<dbReference type="RefSeq" id="WP_087133498.1">
    <property type="nucleotide sequence ID" value="NZ_FUKP01000014.1"/>
</dbReference>
<dbReference type="Proteomes" id="UP000196230">
    <property type="component" value="Unassembled WGS sequence"/>
</dbReference>
<dbReference type="SUPFAM" id="SSF47090">
    <property type="entry name" value="PGBD-like"/>
    <property type="match status" value="1"/>
</dbReference>
<accession>A0A1R4IFJ2</accession>
<evidence type="ECO:0000313" key="2">
    <source>
        <dbReference type="EMBL" id="SJN18595.1"/>
    </source>
</evidence>
<dbReference type="InterPro" id="IPR036365">
    <property type="entry name" value="PGBD-like_sf"/>
</dbReference>
<evidence type="ECO:0000259" key="1">
    <source>
        <dbReference type="Pfam" id="PF25967"/>
    </source>
</evidence>
<dbReference type="Gene3D" id="2.40.420.20">
    <property type="match status" value="1"/>
</dbReference>
<dbReference type="InterPro" id="IPR058627">
    <property type="entry name" value="MdtA-like_C"/>
</dbReference>
<name>A0A1R4IFJ2_9MICC</name>
<feature type="domain" description="Multidrug resistance protein MdtA-like C-terminal permuted SH3" evidence="1">
    <location>
        <begin position="297"/>
        <end position="347"/>
    </location>
</feature>